<reference evidence="2 3" key="1">
    <citation type="submission" date="2015-12" db="EMBL/GenBank/DDBJ databases">
        <title>Diversity of Burkholderia near neighbor genomes.</title>
        <authorList>
            <person name="Sahl J."/>
            <person name="Wagner D."/>
            <person name="Keim P."/>
        </authorList>
    </citation>
    <scope>NUCLEOTIDE SEQUENCE [LARGE SCALE GENOMIC DNA]</scope>
    <source>
        <strain evidence="2 3">BDU6</strain>
    </source>
</reference>
<sequence>MHSKDAAPCFGRHRSDCKGMRRRRSSYRSAKPPDIARADSEHRGRNARRYDRRRQPDSRSTAANHAIGFPERR</sequence>
<name>A0A1B4FM96_9BURK</name>
<feature type="region of interest" description="Disordered" evidence="1">
    <location>
        <begin position="1"/>
        <end position="73"/>
    </location>
</feature>
<evidence type="ECO:0000313" key="3">
    <source>
        <dbReference type="Proteomes" id="UP000062519"/>
    </source>
</evidence>
<organism evidence="2 3">
    <name type="scientific">Burkholderia mayonis</name>
    <dbReference type="NCBI Taxonomy" id="1385591"/>
    <lineage>
        <taxon>Bacteria</taxon>
        <taxon>Pseudomonadati</taxon>
        <taxon>Pseudomonadota</taxon>
        <taxon>Betaproteobacteria</taxon>
        <taxon>Burkholderiales</taxon>
        <taxon>Burkholderiaceae</taxon>
        <taxon>Burkholderia</taxon>
        <taxon>pseudomallei group</taxon>
    </lineage>
</organism>
<proteinExistence type="predicted"/>
<dbReference type="Proteomes" id="UP000062519">
    <property type="component" value="Chromosome 2"/>
</dbReference>
<gene>
    <name evidence="2" type="ORF">WS70_23795</name>
</gene>
<dbReference type="KEGG" id="buu:WS70_23795"/>
<dbReference type="EMBL" id="CP013387">
    <property type="protein sequence ID" value="AOJ04788.1"/>
    <property type="molecule type" value="Genomic_DNA"/>
</dbReference>
<feature type="compositionally biased region" description="Basic and acidic residues" evidence="1">
    <location>
        <begin position="34"/>
        <end position="44"/>
    </location>
</feature>
<protein>
    <submittedName>
        <fullName evidence="2">Uncharacterized protein</fullName>
    </submittedName>
</protein>
<keyword evidence="3" id="KW-1185">Reference proteome</keyword>
<dbReference type="AlphaFoldDB" id="A0A1B4FM96"/>
<evidence type="ECO:0000313" key="2">
    <source>
        <dbReference type="EMBL" id="AOJ04788.1"/>
    </source>
</evidence>
<accession>A0A1B4FM96</accession>
<evidence type="ECO:0000256" key="1">
    <source>
        <dbReference type="SAM" id="MobiDB-lite"/>
    </source>
</evidence>